<sequence>MGNLYFSGKLPEQNPFSEDGLYDSSWVQLVIAENLEYSMITRKTILFQLTVSKCYEGWQFRVMDYISYQLGYGRNVILTADPEHYEEAQKVYLGHRLRDPFLRYYEPKYLIHSAPPAALQHILRDGALKSWTRVKAEGHISEDSPIGAKLGDPEDFRDYIMLGEGLAPEVVVNSREKGFICMDADCEYSPGARFYFDTSQLISVGLLVRDGCHYKVKDELPIHLALFTATVPKLSLDGCRITPNIFTEAADRAFNAFLQVYQLDNRV</sequence>
<reference evidence="1" key="1">
    <citation type="submission" date="2024-12" db="EMBL/GenBank/DDBJ databases">
        <authorList>
            <person name="Wu N."/>
        </authorList>
    </citation>
    <scope>NUCLEOTIDE SEQUENCE</scope>
    <source>
        <strain evidence="1">P15</strain>
    </source>
</reference>
<comment type="caution">
    <text evidence="1">The sequence shown here is derived from an EMBL/GenBank/DDBJ whole genome shotgun (WGS) entry which is preliminary data.</text>
</comment>
<protein>
    <submittedName>
        <fullName evidence="1">Uncharacterized protein</fullName>
    </submittedName>
</protein>
<dbReference type="Proteomes" id="UP001631969">
    <property type="component" value="Unassembled WGS sequence"/>
</dbReference>
<keyword evidence="2" id="KW-1185">Reference proteome</keyword>
<dbReference type="EMBL" id="JBJURJ010000027">
    <property type="protein sequence ID" value="MFM9332172.1"/>
    <property type="molecule type" value="Genomic_DNA"/>
</dbReference>
<accession>A0ACC7PCT5</accession>
<organism evidence="1 2">
    <name type="scientific">Paenibacillus mesotrionivorans</name>
    <dbReference type="NCBI Taxonomy" id="3160968"/>
    <lineage>
        <taxon>Bacteria</taxon>
        <taxon>Bacillati</taxon>
        <taxon>Bacillota</taxon>
        <taxon>Bacilli</taxon>
        <taxon>Bacillales</taxon>
        <taxon>Paenibacillaceae</taxon>
        <taxon>Paenibacillus</taxon>
    </lineage>
</organism>
<name>A0ACC7PCT5_9BACL</name>
<proteinExistence type="predicted"/>
<gene>
    <name evidence="1" type="ORF">ACI1P1_28145</name>
</gene>
<evidence type="ECO:0000313" key="2">
    <source>
        <dbReference type="Proteomes" id="UP001631969"/>
    </source>
</evidence>
<evidence type="ECO:0000313" key="1">
    <source>
        <dbReference type="EMBL" id="MFM9332172.1"/>
    </source>
</evidence>